<comment type="subcellular location">
    <subcellularLocation>
        <location evidence="1 12">Cytoplasm</location>
    </subcellularLocation>
</comment>
<dbReference type="InterPro" id="IPR046887">
    <property type="entry name" value="RsmE_PUA-like"/>
</dbReference>
<evidence type="ECO:0000256" key="7">
    <source>
        <dbReference type="ARBA" id="ARBA00022603"/>
    </source>
</evidence>
<dbReference type="Proteomes" id="UP000460435">
    <property type="component" value="Unassembled WGS sequence"/>
</dbReference>
<evidence type="ECO:0000313" key="15">
    <source>
        <dbReference type="EMBL" id="NDL56736.1"/>
    </source>
</evidence>
<keyword evidence="16" id="KW-1185">Reference proteome</keyword>
<accession>A0A7K3M0B3</accession>
<dbReference type="GO" id="GO:0005737">
    <property type="term" value="C:cytoplasm"/>
    <property type="evidence" value="ECO:0007669"/>
    <property type="project" value="UniProtKB-SubCell"/>
</dbReference>
<dbReference type="SUPFAM" id="SSF88697">
    <property type="entry name" value="PUA domain-like"/>
    <property type="match status" value="1"/>
</dbReference>
<comment type="function">
    <text evidence="10 12">Specifically methylates the N3 position of the uracil ring of uridine 1498 (m3U1498) in 16S rRNA. Acts on the fully assembled 30S ribosomal subunit.</text>
</comment>
<dbReference type="PANTHER" id="PTHR30027:SF3">
    <property type="entry name" value="16S RRNA (URACIL(1498)-N(3))-METHYLTRANSFERASE"/>
    <property type="match status" value="1"/>
</dbReference>
<dbReference type="InterPro" id="IPR015947">
    <property type="entry name" value="PUA-like_sf"/>
</dbReference>
<dbReference type="Gene3D" id="2.40.240.20">
    <property type="entry name" value="Hypothetical PUA domain-like, domain 1"/>
    <property type="match status" value="1"/>
</dbReference>
<feature type="domain" description="Ribosomal RNA small subunit methyltransferase E PUA-like" evidence="14">
    <location>
        <begin position="21"/>
        <end position="67"/>
    </location>
</feature>
<gene>
    <name evidence="15" type="ORF">F7O44_06595</name>
</gene>
<evidence type="ECO:0000256" key="1">
    <source>
        <dbReference type="ARBA" id="ARBA00004496"/>
    </source>
</evidence>
<dbReference type="GO" id="GO:0070475">
    <property type="term" value="P:rRNA base methylation"/>
    <property type="evidence" value="ECO:0007669"/>
    <property type="project" value="TreeGrafter"/>
</dbReference>
<dbReference type="AlphaFoldDB" id="A0A7K3M0B3"/>
<dbReference type="InterPro" id="IPR029026">
    <property type="entry name" value="tRNA_m1G_MTases_N"/>
</dbReference>
<dbReference type="EMBL" id="WLZY01000002">
    <property type="protein sequence ID" value="NDL56736.1"/>
    <property type="molecule type" value="Genomic_DNA"/>
</dbReference>
<evidence type="ECO:0000259" key="13">
    <source>
        <dbReference type="Pfam" id="PF04452"/>
    </source>
</evidence>
<feature type="domain" description="Ribosomal RNA small subunit methyltransferase E methyltransferase" evidence="13">
    <location>
        <begin position="77"/>
        <end position="237"/>
    </location>
</feature>
<comment type="caution">
    <text evidence="15">The sequence shown here is derived from an EMBL/GenBank/DDBJ whole genome shotgun (WGS) entry which is preliminary data.</text>
</comment>
<dbReference type="CDD" id="cd18084">
    <property type="entry name" value="RsmE-like"/>
    <property type="match status" value="1"/>
</dbReference>
<name>A0A7K3M0B3_9ACTN</name>
<dbReference type="NCBIfam" id="NF008693">
    <property type="entry name" value="PRK11713.2-3"/>
    <property type="match status" value="1"/>
</dbReference>
<evidence type="ECO:0000313" key="16">
    <source>
        <dbReference type="Proteomes" id="UP000460435"/>
    </source>
</evidence>
<evidence type="ECO:0000256" key="4">
    <source>
        <dbReference type="ARBA" id="ARBA00013673"/>
    </source>
</evidence>
<dbReference type="NCBIfam" id="TIGR00046">
    <property type="entry name" value="RsmE family RNA methyltransferase"/>
    <property type="match status" value="1"/>
</dbReference>
<dbReference type="EC" id="2.1.1.193" evidence="3 12"/>
<keyword evidence="7 12" id="KW-0489">Methyltransferase</keyword>
<comment type="catalytic activity">
    <reaction evidence="11 12">
        <text>uridine(1498) in 16S rRNA + S-adenosyl-L-methionine = N(3)-methyluridine(1498) in 16S rRNA + S-adenosyl-L-homocysteine + H(+)</text>
        <dbReference type="Rhea" id="RHEA:42920"/>
        <dbReference type="Rhea" id="RHEA-COMP:10283"/>
        <dbReference type="Rhea" id="RHEA-COMP:10284"/>
        <dbReference type="ChEBI" id="CHEBI:15378"/>
        <dbReference type="ChEBI" id="CHEBI:57856"/>
        <dbReference type="ChEBI" id="CHEBI:59789"/>
        <dbReference type="ChEBI" id="CHEBI:65315"/>
        <dbReference type="ChEBI" id="CHEBI:74502"/>
        <dbReference type="EC" id="2.1.1.193"/>
    </reaction>
</comment>
<evidence type="ECO:0000256" key="5">
    <source>
        <dbReference type="ARBA" id="ARBA00022490"/>
    </source>
</evidence>
<dbReference type="GO" id="GO:0070042">
    <property type="term" value="F:rRNA (uridine-N3-)-methyltransferase activity"/>
    <property type="evidence" value="ECO:0007669"/>
    <property type="project" value="TreeGrafter"/>
</dbReference>
<keyword evidence="5 12" id="KW-0963">Cytoplasm</keyword>
<keyword evidence="6 12" id="KW-0698">rRNA processing</keyword>
<dbReference type="FunFam" id="3.40.1280.10:FF:000023">
    <property type="entry name" value="Ribosomal RNA small subunit methyltransferase E"/>
    <property type="match status" value="1"/>
</dbReference>
<evidence type="ECO:0000256" key="8">
    <source>
        <dbReference type="ARBA" id="ARBA00022679"/>
    </source>
</evidence>
<keyword evidence="9 12" id="KW-0949">S-adenosyl-L-methionine</keyword>
<dbReference type="Pfam" id="PF04452">
    <property type="entry name" value="Methyltrans_RNA"/>
    <property type="match status" value="1"/>
</dbReference>
<evidence type="ECO:0000256" key="9">
    <source>
        <dbReference type="ARBA" id="ARBA00022691"/>
    </source>
</evidence>
<protein>
    <recommendedName>
        <fullName evidence="4 12">Ribosomal RNA small subunit methyltransferase E</fullName>
        <ecNumber evidence="3 12">2.1.1.193</ecNumber>
    </recommendedName>
</protein>
<evidence type="ECO:0000259" key="14">
    <source>
        <dbReference type="Pfam" id="PF20260"/>
    </source>
</evidence>
<dbReference type="SUPFAM" id="SSF75217">
    <property type="entry name" value="alpha/beta knot"/>
    <property type="match status" value="1"/>
</dbReference>
<dbReference type="PIRSF" id="PIRSF015601">
    <property type="entry name" value="MTase_slr0722"/>
    <property type="match status" value="1"/>
</dbReference>
<evidence type="ECO:0000256" key="3">
    <source>
        <dbReference type="ARBA" id="ARBA00012328"/>
    </source>
</evidence>
<dbReference type="InterPro" id="IPR006700">
    <property type="entry name" value="RsmE"/>
</dbReference>
<evidence type="ECO:0000256" key="2">
    <source>
        <dbReference type="ARBA" id="ARBA00005528"/>
    </source>
</evidence>
<sequence length="246" mass="26190">MSVPVFHTDPVTLRASDAVVLAGDEGRHAAVVRRIRPGERVDLTDGAGHLARCVVVGADRNGLTCDVQDRVDVAEPAPRLVVLQALPKGERGETAVETMTEVGVDEIVPWSASRCMVRWKGERGEKALRKWRSTAREAAKQSRRAWFPKVADPAATPAAADRLATATRGLVLHEEAETALGDVELPAHGEIVMVVGPEGGVAPEELEAFRAVGAEPVRLGPTVLRTSTAGTVAAGIILSRTARWNP</sequence>
<dbReference type="InterPro" id="IPR029028">
    <property type="entry name" value="Alpha/beta_knot_MTases"/>
</dbReference>
<dbReference type="Gene3D" id="3.40.1280.10">
    <property type="match status" value="1"/>
</dbReference>
<keyword evidence="8 12" id="KW-0808">Transferase</keyword>
<organism evidence="15 16">
    <name type="scientific">Phytoactinopolyspora mesophila</name>
    <dbReference type="NCBI Taxonomy" id="2650750"/>
    <lineage>
        <taxon>Bacteria</taxon>
        <taxon>Bacillati</taxon>
        <taxon>Actinomycetota</taxon>
        <taxon>Actinomycetes</taxon>
        <taxon>Jiangellales</taxon>
        <taxon>Jiangellaceae</taxon>
        <taxon>Phytoactinopolyspora</taxon>
    </lineage>
</organism>
<evidence type="ECO:0000256" key="6">
    <source>
        <dbReference type="ARBA" id="ARBA00022552"/>
    </source>
</evidence>
<evidence type="ECO:0000256" key="12">
    <source>
        <dbReference type="PIRNR" id="PIRNR015601"/>
    </source>
</evidence>
<comment type="similarity">
    <text evidence="2 12">Belongs to the RNA methyltransferase RsmE family.</text>
</comment>
<dbReference type="Pfam" id="PF20260">
    <property type="entry name" value="PUA_4"/>
    <property type="match status" value="1"/>
</dbReference>
<evidence type="ECO:0000256" key="10">
    <source>
        <dbReference type="ARBA" id="ARBA00025699"/>
    </source>
</evidence>
<dbReference type="InterPro" id="IPR046886">
    <property type="entry name" value="RsmE_MTase_dom"/>
</dbReference>
<dbReference type="PANTHER" id="PTHR30027">
    <property type="entry name" value="RIBOSOMAL RNA SMALL SUBUNIT METHYLTRANSFERASE E"/>
    <property type="match status" value="1"/>
</dbReference>
<evidence type="ECO:0000256" key="11">
    <source>
        <dbReference type="ARBA" id="ARBA00047944"/>
    </source>
</evidence>
<proteinExistence type="inferred from homology"/>
<reference evidence="15 16" key="1">
    <citation type="submission" date="2019-11" db="EMBL/GenBank/DDBJ databases">
        <authorList>
            <person name="Li X.-J."/>
            <person name="Feng X.-M."/>
        </authorList>
    </citation>
    <scope>NUCLEOTIDE SEQUENCE [LARGE SCALE GENOMIC DNA]</scope>
    <source>
        <strain evidence="15 16">XMNu-373</strain>
    </source>
</reference>